<sequence length="340" mass="37629">KIAIGAYSPLEGFMDAETVESVGATGRLPNGLPWSIPIHFPVPADPAAASVRPGDDVGLKDDRGRLVAILHVDGIFPLDRLAMARATYGTEDPNHPNVADLLAGSPNAWSGTVDLVRRLVPPWDRAEPTPAETRTEFGRRGWRRVAGYQCRNPPHTAHEYIQRLTLEREDVDGLLIHPVVGRLKKGDYRPAVILEAYDALVRNYYPEDRVMLSPLTITMRYGGPKAALFLAIVRRNYGCALYIVGRDQAGVGKYYHPTDCHRIFDAFDIGVVPVRYDESFFCRRCGWMASGKTCAHPASERAETSQSRIREALATGAPLPPEILRPEVADVLRRPDVTIT</sequence>
<dbReference type="PANTHER" id="PTHR43509">
    <property type="match status" value="1"/>
</dbReference>
<evidence type="ECO:0000259" key="2">
    <source>
        <dbReference type="Pfam" id="PF01747"/>
    </source>
</evidence>
<dbReference type="GO" id="GO:0004781">
    <property type="term" value="F:sulfate adenylyltransferase (ATP) activity"/>
    <property type="evidence" value="ECO:0007669"/>
    <property type="project" value="InterPro"/>
</dbReference>
<reference evidence="4" key="1">
    <citation type="submission" date="2013-08" db="EMBL/GenBank/DDBJ databases">
        <authorList>
            <person name="Mendez C."/>
            <person name="Richter M."/>
            <person name="Ferrer M."/>
            <person name="Sanchez J."/>
        </authorList>
    </citation>
    <scope>NUCLEOTIDE SEQUENCE</scope>
</reference>
<evidence type="ECO:0000259" key="3">
    <source>
        <dbReference type="Pfam" id="PF14306"/>
    </source>
</evidence>
<reference evidence="4" key="2">
    <citation type="journal article" date="2014" name="ISME J.">
        <title>Microbial stratification in low pH oxic and suboxic macroscopic growths along an acid mine drainage.</title>
        <authorList>
            <person name="Mendez-Garcia C."/>
            <person name="Mesa V."/>
            <person name="Sprenger R.R."/>
            <person name="Richter M."/>
            <person name="Diez M.S."/>
            <person name="Solano J."/>
            <person name="Bargiela R."/>
            <person name="Golyshina O.V."/>
            <person name="Manteca A."/>
            <person name="Ramos J.L."/>
            <person name="Gallego J.R."/>
            <person name="Llorente I."/>
            <person name="Martins Dos Santos V.A."/>
            <person name="Jensen O.N."/>
            <person name="Pelaez A.I."/>
            <person name="Sanchez J."/>
            <person name="Ferrer M."/>
        </authorList>
    </citation>
    <scope>NUCLEOTIDE SEQUENCE</scope>
</reference>
<dbReference type="InterPro" id="IPR015947">
    <property type="entry name" value="PUA-like_sf"/>
</dbReference>
<protein>
    <submittedName>
        <fullName evidence="4">Sulfate adenylyltransferase</fullName>
    </submittedName>
</protein>
<dbReference type="Pfam" id="PF14306">
    <property type="entry name" value="PUA_2"/>
    <property type="match status" value="1"/>
</dbReference>
<dbReference type="InterPro" id="IPR014729">
    <property type="entry name" value="Rossmann-like_a/b/a_fold"/>
</dbReference>
<dbReference type="InterPro" id="IPR024951">
    <property type="entry name" value="Sulfurylase_cat_dom"/>
</dbReference>
<comment type="pathway">
    <text evidence="1">Sulfur metabolism; hydrogen sulfide biosynthesis; sulfite from sulfate: step 1/3.</text>
</comment>
<gene>
    <name evidence="4" type="ORF">B1B_18398</name>
</gene>
<comment type="caution">
    <text evidence="4">The sequence shown here is derived from an EMBL/GenBank/DDBJ whole genome shotgun (WGS) entry which is preliminary data.</text>
</comment>
<dbReference type="InterPro" id="IPR025980">
    <property type="entry name" value="ATP-Sase_PUA-like_dom"/>
</dbReference>
<keyword evidence="4" id="KW-0808">Transferase</keyword>
<evidence type="ECO:0000256" key="1">
    <source>
        <dbReference type="ARBA" id="ARBA00005048"/>
    </source>
</evidence>
<dbReference type="Gene3D" id="3.10.400.10">
    <property type="entry name" value="Sulfate adenylyltransferase"/>
    <property type="match status" value="1"/>
</dbReference>
<name>T0YF23_9ZZZZ</name>
<organism evidence="4">
    <name type="scientific">mine drainage metagenome</name>
    <dbReference type="NCBI Taxonomy" id="410659"/>
    <lineage>
        <taxon>unclassified sequences</taxon>
        <taxon>metagenomes</taxon>
        <taxon>ecological metagenomes</taxon>
    </lineage>
</organism>
<dbReference type="SUPFAM" id="SSF88697">
    <property type="entry name" value="PUA domain-like"/>
    <property type="match status" value="1"/>
</dbReference>
<dbReference type="Pfam" id="PF01747">
    <property type="entry name" value="ATP-sulfurylase"/>
    <property type="match status" value="1"/>
</dbReference>
<feature type="domain" description="Sulphate adenylyltransferase catalytic" evidence="2">
    <location>
        <begin position="128"/>
        <end position="334"/>
    </location>
</feature>
<dbReference type="Gene3D" id="3.40.50.620">
    <property type="entry name" value="HUPs"/>
    <property type="match status" value="1"/>
</dbReference>
<feature type="non-terminal residue" evidence="4">
    <location>
        <position position="1"/>
    </location>
</feature>
<dbReference type="AlphaFoldDB" id="T0YF23"/>
<dbReference type="SUPFAM" id="SSF52374">
    <property type="entry name" value="Nucleotidylyl transferase"/>
    <property type="match status" value="1"/>
</dbReference>
<proteinExistence type="predicted"/>
<keyword evidence="4" id="KW-0548">Nucleotidyltransferase</keyword>
<evidence type="ECO:0000313" key="4">
    <source>
        <dbReference type="EMBL" id="EQD30447.1"/>
    </source>
</evidence>
<accession>T0YF23</accession>
<feature type="domain" description="ATP-sulfurylase PUA-like" evidence="3">
    <location>
        <begin position="2"/>
        <end position="117"/>
    </location>
</feature>
<dbReference type="EMBL" id="AUZY01012309">
    <property type="protein sequence ID" value="EQD30447.1"/>
    <property type="molecule type" value="Genomic_DNA"/>
</dbReference>
<dbReference type="PANTHER" id="PTHR43509:SF1">
    <property type="entry name" value="SULFATE ADENYLYLTRANSFERASE"/>
    <property type="match status" value="1"/>
</dbReference>